<dbReference type="SUPFAM" id="SSF63433">
    <property type="entry name" value="Fumarylacetoacetate hydrolase, FAH, N-terminal domain"/>
    <property type="match status" value="1"/>
</dbReference>
<dbReference type="EMBL" id="JALHAT010000002">
    <property type="protein sequence ID" value="MCJ1959442.1"/>
    <property type="molecule type" value="Genomic_DNA"/>
</dbReference>
<dbReference type="Proteomes" id="UP001162802">
    <property type="component" value="Unassembled WGS sequence"/>
</dbReference>
<evidence type="ECO:0000256" key="5">
    <source>
        <dbReference type="ARBA" id="ARBA00022723"/>
    </source>
</evidence>
<evidence type="ECO:0000256" key="3">
    <source>
        <dbReference type="ARBA" id="ARBA00004782"/>
    </source>
</evidence>
<keyword evidence="7" id="KW-0106">Calcium</keyword>
<keyword evidence="8" id="KW-0460">Magnesium</keyword>
<evidence type="ECO:0000259" key="11">
    <source>
        <dbReference type="Pfam" id="PF01557"/>
    </source>
</evidence>
<dbReference type="PANTHER" id="PTHR43069:SF2">
    <property type="entry name" value="FUMARYLACETOACETASE"/>
    <property type="match status" value="1"/>
</dbReference>
<evidence type="ECO:0000259" key="12">
    <source>
        <dbReference type="Pfam" id="PF09298"/>
    </source>
</evidence>
<dbReference type="Gene3D" id="2.30.30.230">
    <property type="entry name" value="Fumarylacetoacetase, N-terminal domain"/>
    <property type="match status" value="1"/>
</dbReference>
<dbReference type="Pfam" id="PF09298">
    <property type="entry name" value="FAA_hydrolase_N"/>
    <property type="match status" value="1"/>
</dbReference>
<keyword evidence="14" id="KW-1185">Reference proteome</keyword>
<dbReference type="InterPro" id="IPR015377">
    <property type="entry name" value="Fumarylacetoacetase_N"/>
</dbReference>
<evidence type="ECO:0000256" key="8">
    <source>
        <dbReference type="ARBA" id="ARBA00022842"/>
    </source>
</evidence>
<evidence type="ECO:0000256" key="1">
    <source>
        <dbReference type="ARBA" id="ARBA00001913"/>
    </source>
</evidence>
<dbReference type="RefSeq" id="WP_243796618.1">
    <property type="nucleotide sequence ID" value="NZ_JALHAT010000002.1"/>
</dbReference>
<organism evidence="13 14">
    <name type="scientific">Novosphingobium mangrovi</name>
    <name type="common">ex Hu et al. 2023</name>
    <dbReference type="NCBI Taxonomy" id="2930094"/>
    <lineage>
        <taxon>Bacteria</taxon>
        <taxon>Pseudomonadati</taxon>
        <taxon>Pseudomonadota</taxon>
        <taxon>Alphaproteobacteria</taxon>
        <taxon>Sphingomonadales</taxon>
        <taxon>Sphingomonadaceae</taxon>
        <taxon>Novosphingobium</taxon>
    </lineage>
</organism>
<dbReference type="Gene3D" id="3.90.850.10">
    <property type="entry name" value="Fumarylacetoacetase-like, C-terminal domain"/>
    <property type="match status" value="1"/>
</dbReference>
<keyword evidence="6 13" id="KW-0378">Hydrolase</keyword>
<feature type="domain" description="Fumarylacetoacetase N-terminal" evidence="12">
    <location>
        <begin position="32"/>
        <end position="131"/>
    </location>
</feature>
<keyword evidence="10" id="KW-0585">Phenylalanine catabolism</keyword>
<accession>A0ABT0A8D9</accession>
<dbReference type="InterPro" id="IPR005959">
    <property type="entry name" value="Fumarylacetoacetase"/>
</dbReference>
<dbReference type="GO" id="GO:0004334">
    <property type="term" value="F:fumarylacetoacetase activity"/>
    <property type="evidence" value="ECO:0007669"/>
    <property type="project" value="UniProtKB-EC"/>
</dbReference>
<comment type="cofactor">
    <cofactor evidence="2">
        <name>Mg(2+)</name>
        <dbReference type="ChEBI" id="CHEBI:18420"/>
    </cofactor>
</comment>
<comment type="pathway">
    <text evidence="3">Amino-acid degradation; L-phenylalanine degradation; acetoacetate and fumarate from L-phenylalanine: step 6/6.</text>
</comment>
<keyword evidence="9" id="KW-0828">Tyrosine catabolism</keyword>
<evidence type="ECO:0000256" key="9">
    <source>
        <dbReference type="ARBA" id="ARBA00022878"/>
    </source>
</evidence>
<evidence type="ECO:0000256" key="10">
    <source>
        <dbReference type="ARBA" id="ARBA00023232"/>
    </source>
</evidence>
<comment type="caution">
    <text evidence="13">The sequence shown here is derived from an EMBL/GenBank/DDBJ whole genome shotgun (WGS) entry which is preliminary data.</text>
</comment>
<reference evidence="13" key="1">
    <citation type="submission" date="2022-03" db="EMBL/GenBank/DDBJ databases">
        <title>Identification of a novel bacterium isolated from mangrove sediments.</title>
        <authorList>
            <person name="Pan X."/>
        </authorList>
    </citation>
    <scope>NUCLEOTIDE SEQUENCE</scope>
    <source>
        <strain evidence="13">B2637</strain>
    </source>
</reference>
<evidence type="ECO:0000256" key="6">
    <source>
        <dbReference type="ARBA" id="ARBA00022801"/>
    </source>
</evidence>
<dbReference type="EC" id="3.7.1.2" evidence="4"/>
<dbReference type="InterPro" id="IPR036663">
    <property type="entry name" value="Fumarylacetoacetase_C_sf"/>
</dbReference>
<comment type="cofactor">
    <cofactor evidence="1">
        <name>Ca(2+)</name>
        <dbReference type="ChEBI" id="CHEBI:29108"/>
    </cofactor>
</comment>
<keyword evidence="5" id="KW-0479">Metal-binding</keyword>
<dbReference type="SUPFAM" id="SSF56529">
    <property type="entry name" value="FAH"/>
    <property type="match status" value="1"/>
</dbReference>
<dbReference type="InterPro" id="IPR011234">
    <property type="entry name" value="Fumarylacetoacetase-like_C"/>
</dbReference>
<dbReference type="Pfam" id="PF01557">
    <property type="entry name" value="FAA_hydrolase"/>
    <property type="match status" value="1"/>
</dbReference>
<dbReference type="PANTHER" id="PTHR43069">
    <property type="entry name" value="FUMARYLACETOACETASE"/>
    <property type="match status" value="1"/>
</dbReference>
<evidence type="ECO:0000256" key="7">
    <source>
        <dbReference type="ARBA" id="ARBA00022837"/>
    </source>
</evidence>
<sequence>MPTRILTIDETHAPDLGSWVDGADTHPDFPIQNLPLGVFSVDGQTPRGGIAIGAMILDLAALAHSGLLEGEAQTAAEAASGPTLNPLLELGSGTRRALRRAVSALLATGSPKQPEVTPLLVPAHRAKMHLPARIGDYSDFYVGIHHAAEVGALFRPEQPLLPNYKHIPIGYHGRASTIRPSGPPVIRPNGQTRGIDVDAPRFGPTQRLDFELELGLWIGPGNTQGEPIPLAQAWGHMAGLTLLNDWSARDIQAWEYQPLGPFLSKSFHTTVSPWIVTTEALAPFRIAQPPRAEADPGVLPYLQDPQDQSEGALALDLEVTLSSAAMRARAQEPQVLSHTQARAMYWTLGQMVAHHTVNGCALESGDLLGTGTLSGPEPGSKGSLLEITRGGAEALQLPRGEKRTFLEDGDEVVLKGRFMAEGRRSIGFGECRGVIAPAPEI</sequence>
<evidence type="ECO:0000256" key="2">
    <source>
        <dbReference type="ARBA" id="ARBA00001946"/>
    </source>
</evidence>
<feature type="domain" description="Fumarylacetoacetase-like C-terminal" evidence="11">
    <location>
        <begin position="145"/>
        <end position="432"/>
    </location>
</feature>
<dbReference type="NCBIfam" id="TIGR01266">
    <property type="entry name" value="fum_ac_acetase"/>
    <property type="match status" value="1"/>
</dbReference>
<evidence type="ECO:0000256" key="4">
    <source>
        <dbReference type="ARBA" id="ARBA00012094"/>
    </source>
</evidence>
<evidence type="ECO:0000313" key="13">
    <source>
        <dbReference type="EMBL" id="MCJ1959442.1"/>
    </source>
</evidence>
<gene>
    <name evidence="13" type="primary">fahA</name>
    <name evidence="13" type="ORF">MTR65_01935</name>
</gene>
<protein>
    <recommendedName>
        <fullName evidence="4">fumarylacetoacetase</fullName>
        <ecNumber evidence="4">3.7.1.2</ecNumber>
    </recommendedName>
</protein>
<evidence type="ECO:0000313" key="14">
    <source>
        <dbReference type="Proteomes" id="UP001162802"/>
    </source>
</evidence>
<name>A0ABT0A8D9_9SPHN</name>
<proteinExistence type="predicted"/>
<dbReference type="InterPro" id="IPR036462">
    <property type="entry name" value="Fumarylacetoacetase_N_sf"/>
</dbReference>